<evidence type="ECO:0000313" key="1">
    <source>
        <dbReference type="EMBL" id="UYO39088.1"/>
    </source>
</evidence>
<protein>
    <submittedName>
        <fullName evidence="1">AbrB family transcriptional regulator</fullName>
    </submittedName>
</protein>
<dbReference type="Gene3D" id="2.10.260.10">
    <property type="match status" value="1"/>
</dbReference>
<dbReference type="InterPro" id="IPR013432">
    <property type="entry name" value="Doc_partner"/>
</dbReference>
<dbReference type="RefSeq" id="WP_264074494.1">
    <property type="nucleotide sequence ID" value="NZ_CP076676.1"/>
</dbReference>
<dbReference type="InterPro" id="IPR037914">
    <property type="entry name" value="SpoVT-AbrB_sf"/>
</dbReference>
<organism evidence="1 2">
    <name type="scientific">Rhodopseudomonas palustris</name>
    <dbReference type="NCBI Taxonomy" id="1076"/>
    <lineage>
        <taxon>Bacteria</taxon>
        <taxon>Pseudomonadati</taxon>
        <taxon>Pseudomonadota</taxon>
        <taxon>Alphaproteobacteria</taxon>
        <taxon>Hyphomicrobiales</taxon>
        <taxon>Nitrobacteraceae</taxon>
        <taxon>Rhodopseudomonas</taxon>
    </lineage>
</organism>
<name>A0AAX3DWC9_RHOPL</name>
<dbReference type="Proteomes" id="UP001163166">
    <property type="component" value="Chromosome"/>
</dbReference>
<dbReference type="AlphaFoldDB" id="A0AAX3DWC9"/>
<accession>A0AAX3DWC9</accession>
<proteinExistence type="predicted"/>
<dbReference type="NCBIfam" id="TIGR02609">
    <property type="entry name" value="doc_partner"/>
    <property type="match status" value="1"/>
</dbReference>
<evidence type="ECO:0000313" key="2">
    <source>
        <dbReference type="Proteomes" id="UP001163166"/>
    </source>
</evidence>
<gene>
    <name evidence="1" type="ORF">KQX62_20585</name>
</gene>
<dbReference type="SUPFAM" id="SSF89447">
    <property type="entry name" value="AbrB/MazE/MraZ-like"/>
    <property type="match status" value="1"/>
</dbReference>
<reference evidence="1" key="1">
    <citation type="journal article" date="2022" name="Biol. Control">
        <title>In silico genomic analysis of Rhodopseudomonas palustris strains revealed potential biocontrol agents and crop yield enhancers.</title>
        <authorList>
            <person name="Surachat K."/>
            <person name="Kantachote D."/>
            <person name="Deachamag P."/>
            <person name="Wonglapsuwan M."/>
        </authorList>
    </citation>
    <scope>NUCLEOTIDE SEQUENCE</scope>
    <source>
        <strain evidence="1">TLS06</strain>
    </source>
</reference>
<sequence length="89" mass="9783">MDGRTRSDNAAGRVLATVEIKKIGNSSGLIFSKELMSRLNLNVGDQLYATLTPDGGIRFTPSNPDFEKAMEVARRGMKRYHNALAELAK</sequence>
<dbReference type="EMBL" id="CP076676">
    <property type="protein sequence ID" value="UYO39088.1"/>
    <property type="molecule type" value="Genomic_DNA"/>
</dbReference>